<reference evidence="2" key="1">
    <citation type="submission" date="2017-05" db="UniProtKB">
        <authorList>
            <consortium name="EnsemblMetazoa"/>
        </authorList>
    </citation>
    <scope>IDENTIFICATION</scope>
</reference>
<organism evidence="2">
    <name type="scientific">Amphimedon queenslandica</name>
    <name type="common">Sponge</name>
    <dbReference type="NCBI Taxonomy" id="400682"/>
    <lineage>
        <taxon>Eukaryota</taxon>
        <taxon>Metazoa</taxon>
        <taxon>Porifera</taxon>
        <taxon>Demospongiae</taxon>
        <taxon>Heteroscleromorpha</taxon>
        <taxon>Haplosclerida</taxon>
        <taxon>Niphatidae</taxon>
        <taxon>Amphimedon</taxon>
    </lineage>
</organism>
<evidence type="ECO:0000313" key="2">
    <source>
        <dbReference type="EnsemblMetazoa" id="Aqu2.1.27481_001"/>
    </source>
</evidence>
<name>A0A1X7UJ32_AMPQE</name>
<dbReference type="EnsemblMetazoa" id="Aqu2.1.27481_001">
    <property type="protein sequence ID" value="Aqu2.1.27481_001"/>
    <property type="gene ID" value="Aqu2.1.27481"/>
</dbReference>
<proteinExistence type="predicted"/>
<dbReference type="AlphaFoldDB" id="A0A1X7UJ32"/>
<evidence type="ECO:0000256" key="1">
    <source>
        <dbReference type="SAM" id="SignalP"/>
    </source>
</evidence>
<accession>A0A1X7UJ32</accession>
<feature type="chain" id="PRO_5010856841" description="Secreted protein" evidence="1">
    <location>
        <begin position="28"/>
        <end position="82"/>
    </location>
</feature>
<protein>
    <recommendedName>
        <fullName evidence="3">Secreted protein</fullName>
    </recommendedName>
</protein>
<dbReference type="InParanoid" id="A0A1X7UJ32"/>
<keyword evidence="1" id="KW-0732">Signal</keyword>
<feature type="signal peptide" evidence="1">
    <location>
        <begin position="1"/>
        <end position="27"/>
    </location>
</feature>
<sequence length="82" mass="9417">MVGASALDGNWSSAAWLLLLSLSRCCAFWKDVFPLQRAPKLEEQPQLYPFYLLETFLHVSSLFPSFPSLPFPFHFDRPMTAH</sequence>
<evidence type="ECO:0008006" key="3">
    <source>
        <dbReference type="Google" id="ProtNLM"/>
    </source>
</evidence>